<dbReference type="InterPro" id="IPR008271">
    <property type="entry name" value="Ser/Thr_kinase_AS"/>
</dbReference>
<reference evidence="15" key="1">
    <citation type="submission" date="2025-08" db="UniProtKB">
        <authorList>
            <consortium name="RefSeq"/>
        </authorList>
    </citation>
    <scope>IDENTIFICATION</scope>
    <source>
        <strain evidence="15">Tuebingen</strain>
        <tissue evidence="15">Fibroblasts and whole tissue</tissue>
    </source>
</reference>
<evidence type="ECO:0000256" key="12">
    <source>
        <dbReference type="SAM" id="MobiDB-lite"/>
    </source>
</evidence>
<dbReference type="PROSITE" id="PS50011">
    <property type="entry name" value="PROTEIN_KINASE_DOM"/>
    <property type="match status" value="1"/>
</dbReference>
<evidence type="ECO:0000256" key="8">
    <source>
        <dbReference type="ARBA" id="ARBA00047899"/>
    </source>
</evidence>
<sequence>MRLIRNSRVHPLVEVQVQEPHPTAPAETPVDAGDRKWWKVSSFFKRLKRQDKSSSSHQQQLNARPSNEASVDAAEEKKERKWWKRFFRDQESSSKREQESEAQQPEEQKIDSPTSEVQEKLTTAGFSDDSSVASIEDLQLSISLDLSIYTEEQETRSSDEAPVSAAEEEKMEKAEKQKKMEKVEEKKVENVEKRKKWWRKSKAPKAEEQKGAAEQQKCEHHSMRIPRSSDDYILSHYQLGRELGVGGFGVVYQAKRLEDNLSVAVKYVNKNADHLKTYYHPEGRRLPLEIVLTLMANEGGSNPEIIQLLDWKDYSDHFVMIFEYPAPCQDLEDYMKDRGDKISEGLAKIVMRQVIQAILVCCQRKVFHRDLKPSNLLINIRTLQVKLIDFGCGDVLRDSYYRTYCGTIFYLPPEFLYHGVYHANPATVWSLGILLFRMVSGRYPFFFTLLWIRWKIWHKRHLSKELLQLLHELLVVNPEKRMNLKDILSHSWFTESE</sequence>
<feature type="compositionally biased region" description="Basic and acidic residues" evidence="12">
    <location>
        <begin position="88"/>
        <end position="99"/>
    </location>
</feature>
<name>A0AB32T6H9_DANRE</name>
<dbReference type="InterPro" id="IPR017441">
    <property type="entry name" value="Protein_kinase_ATP_BS"/>
</dbReference>
<keyword evidence="5 10" id="KW-0547">Nucleotide-binding</keyword>
<evidence type="ECO:0000256" key="5">
    <source>
        <dbReference type="ARBA" id="ARBA00022741"/>
    </source>
</evidence>
<evidence type="ECO:0000256" key="7">
    <source>
        <dbReference type="ARBA" id="ARBA00022840"/>
    </source>
</evidence>
<comment type="similarity">
    <text evidence="1">Belongs to the protein kinase superfamily. CAMK Ser/Thr protein kinase family. PIM subfamily.</text>
</comment>
<dbReference type="PROSITE" id="PS00108">
    <property type="entry name" value="PROTEIN_KINASE_ST"/>
    <property type="match status" value="1"/>
</dbReference>
<evidence type="ECO:0000256" key="2">
    <source>
        <dbReference type="ARBA" id="ARBA00012513"/>
    </source>
</evidence>
<feature type="compositionally biased region" description="Basic and acidic residues" evidence="12">
    <location>
        <begin position="167"/>
        <end position="192"/>
    </location>
</feature>
<evidence type="ECO:0000256" key="1">
    <source>
        <dbReference type="ARBA" id="ARBA00005505"/>
    </source>
</evidence>
<organism evidence="14 15">
    <name type="scientific">Danio rerio</name>
    <name type="common">Zebrafish</name>
    <name type="synonym">Brachydanio rerio</name>
    <dbReference type="NCBI Taxonomy" id="7955"/>
    <lineage>
        <taxon>Eukaryota</taxon>
        <taxon>Metazoa</taxon>
        <taxon>Chordata</taxon>
        <taxon>Craniata</taxon>
        <taxon>Vertebrata</taxon>
        <taxon>Euteleostomi</taxon>
        <taxon>Actinopterygii</taxon>
        <taxon>Neopterygii</taxon>
        <taxon>Teleostei</taxon>
        <taxon>Ostariophysi</taxon>
        <taxon>Cypriniformes</taxon>
        <taxon>Danionidae</taxon>
        <taxon>Danioninae</taxon>
        <taxon>Danio</taxon>
    </lineage>
</organism>
<dbReference type="RefSeq" id="XP_068071037.1">
    <property type="nucleotide sequence ID" value="XM_068214936.2"/>
</dbReference>
<proteinExistence type="inferred from homology"/>
<dbReference type="CTD" id="101883711"/>
<dbReference type="InterPro" id="IPR011009">
    <property type="entry name" value="Kinase-like_dom_sf"/>
</dbReference>
<evidence type="ECO:0000313" key="15">
    <source>
        <dbReference type="RefSeq" id="XP_068071037.1"/>
    </source>
</evidence>
<feature type="region of interest" description="Disordered" evidence="12">
    <location>
        <begin position="88"/>
        <end position="129"/>
    </location>
</feature>
<comment type="catalytic activity">
    <reaction evidence="8">
        <text>L-threonyl-[protein] + ATP = O-phospho-L-threonyl-[protein] + ADP + H(+)</text>
        <dbReference type="Rhea" id="RHEA:46608"/>
        <dbReference type="Rhea" id="RHEA-COMP:11060"/>
        <dbReference type="Rhea" id="RHEA-COMP:11605"/>
        <dbReference type="ChEBI" id="CHEBI:15378"/>
        <dbReference type="ChEBI" id="CHEBI:30013"/>
        <dbReference type="ChEBI" id="CHEBI:30616"/>
        <dbReference type="ChEBI" id="CHEBI:61977"/>
        <dbReference type="ChEBI" id="CHEBI:456216"/>
        <dbReference type="EC" id="2.7.11.1"/>
    </reaction>
</comment>
<dbReference type="EC" id="2.7.11.1" evidence="2"/>
<evidence type="ECO:0000256" key="10">
    <source>
        <dbReference type="PROSITE-ProRule" id="PRU10141"/>
    </source>
</evidence>
<dbReference type="FunFam" id="3.30.200.20:FF:000246">
    <property type="entry name" value="Pim proto-oncogene, serine/threonine kinase,-related 152"/>
    <property type="match status" value="1"/>
</dbReference>
<feature type="compositionally biased region" description="Basic residues" evidence="12">
    <location>
        <begin position="193"/>
        <end position="203"/>
    </location>
</feature>
<protein>
    <recommendedName>
        <fullName evidence="2">non-specific serine/threonine protein kinase</fullName>
        <ecNumber evidence="2">2.7.11.1</ecNumber>
    </recommendedName>
</protein>
<keyword evidence="6 15" id="KW-0418">Kinase</keyword>
<dbReference type="GO" id="GO:0004674">
    <property type="term" value="F:protein serine/threonine kinase activity"/>
    <property type="evidence" value="ECO:0007669"/>
    <property type="project" value="UniProtKB-KW"/>
</dbReference>
<dbReference type="Proteomes" id="UP000000437">
    <property type="component" value="Chromosome 18"/>
</dbReference>
<dbReference type="Gene3D" id="3.30.200.20">
    <property type="entry name" value="Phosphorylase Kinase, domain 1"/>
    <property type="match status" value="1"/>
</dbReference>
<feature type="compositionally biased region" description="Basic and acidic residues" evidence="12">
    <location>
        <begin position="204"/>
        <end position="222"/>
    </location>
</feature>
<dbReference type="SMART" id="SM00220">
    <property type="entry name" value="S_TKc"/>
    <property type="match status" value="1"/>
</dbReference>
<dbReference type="PANTHER" id="PTHR22984">
    <property type="entry name" value="SERINE/THREONINE-PROTEIN KINASE PIM"/>
    <property type="match status" value="1"/>
</dbReference>
<keyword evidence="14" id="KW-1185">Reference proteome</keyword>
<dbReference type="PROSITE" id="PS00107">
    <property type="entry name" value="PROTEIN_KINASE_ATP"/>
    <property type="match status" value="1"/>
</dbReference>
<comment type="catalytic activity">
    <reaction evidence="9">
        <text>L-seryl-[protein] + ATP = O-phospho-L-seryl-[protein] + ADP + H(+)</text>
        <dbReference type="Rhea" id="RHEA:17989"/>
        <dbReference type="Rhea" id="RHEA-COMP:9863"/>
        <dbReference type="Rhea" id="RHEA-COMP:11604"/>
        <dbReference type="ChEBI" id="CHEBI:15378"/>
        <dbReference type="ChEBI" id="CHEBI:29999"/>
        <dbReference type="ChEBI" id="CHEBI:30616"/>
        <dbReference type="ChEBI" id="CHEBI:83421"/>
        <dbReference type="ChEBI" id="CHEBI:456216"/>
        <dbReference type="EC" id="2.7.11.1"/>
    </reaction>
</comment>
<feature type="compositionally biased region" description="Polar residues" evidence="12">
    <location>
        <begin position="111"/>
        <end position="129"/>
    </location>
</feature>
<gene>
    <name evidence="15" type="primary">pimr179</name>
</gene>
<accession>A0AB32T6H9</accession>
<feature type="domain" description="Protein kinase" evidence="13">
    <location>
        <begin position="237"/>
        <end position="493"/>
    </location>
</feature>
<evidence type="ECO:0000256" key="6">
    <source>
        <dbReference type="ARBA" id="ARBA00022777"/>
    </source>
</evidence>
<dbReference type="CDD" id="cd14005">
    <property type="entry name" value="STKc_PIM"/>
    <property type="match status" value="1"/>
</dbReference>
<keyword evidence="7 10" id="KW-0067">ATP-binding</keyword>
<evidence type="ECO:0000313" key="14">
    <source>
        <dbReference type="Proteomes" id="UP000000437"/>
    </source>
</evidence>
<dbReference type="InterPro" id="IPR000719">
    <property type="entry name" value="Prot_kinase_dom"/>
</dbReference>
<dbReference type="SUPFAM" id="SSF56112">
    <property type="entry name" value="Protein kinase-like (PK-like)"/>
    <property type="match status" value="1"/>
</dbReference>
<dbReference type="FunFam" id="1.10.510.10:FF:002462">
    <property type="match status" value="1"/>
</dbReference>
<evidence type="ECO:0000256" key="3">
    <source>
        <dbReference type="ARBA" id="ARBA00022527"/>
    </source>
</evidence>
<feature type="region of interest" description="Disordered" evidence="12">
    <location>
        <begin position="48"/>
        <end position="75"/>
    </location>
</feature>
<dbReference type="InterPro" id="IPR051138">
    <property type="entry name" value="PIM_Ser/Thr_kinase"/>
</dbReference>
<dbReference type="PANTHER" id="PTHR22984:SF11">
    <property type="entry name" value="AURORA KINASE-RELATED"/>
    <property type="match status" value="1"/>
</dbReference>
<dbReference type="KEGG" id="dre:101883711"/>
<evidence type="ECO:0000256" key="11">
    <source>
        <dbReference type="RuleBase" id="RU000304"/>
    </source>
</evidence>
<dbReference type="Gene3D" id="1.10.510.10">
    <property type="entry name" value="Transferase(Phosphotransferase) domain 1"/>
    <property type="match status" value="1"/>
</dbReference>
<evidence type="ECO:0000259" key="13">
    <source>
        <dbReference type="PROSITE" id="PS50011"/>
    </source>
</evidence>
<evidence type="ECO:0000256" key="9">
    <source>
        <dbReference type="ARBA" id="ARBA00048679"/>
    </source>
</evidence>
<keyword evidence="4" id="KW-0808">Transferase</keyword>
<dbReference type="GeneID" id="101883711"/>
<feature type="region of interest" description="Disordered" evidence="12">
    <location>
        <begin position="151"/>
        <end position="222"/>
    </location>
</feature>
<dbReference type="AlphaFoldDB" id="A0AB32T6H9"/>
<keyword evidence="3 11" id="KW-0723">Serine/threonine-protein kinase</keyword>
<feature type="binding site" evidence="10">
    <location>
        <position position="266"/>
    </location>
    <ligand>
        <name>ATP</name>
        <dbReference type="ChEBI" id="CHEBI:30616"/>
    </ligand>
</feature>
<feature type="compositionally biased region" description="Polar residues" evidence="12">
    <location>
        <begin position="53"/>
        <end position="69"/>
    </location>
</feature>
<dbReference type="GO" id="GO:0005524">
    <property type="term" value="F:ATP binding"/>
    <property type="evidence" value="ECO:0007669"/>
    <property type="project" value="UniProtKB-UniRule"/>
</dbReference>
<dbReference type="Pfam" id="PF00069">
    <property type="entry name" value="Pkinase"/>
    <property type="match status" value="1"/>
</dbReference>
<evidence type="ECO:0000256" key="4">
    <source>
        <dbReference type="ARBA" id="ARBA00022679"/>
    </source>
</evidence>